<feature type="transmembrane region" description="Helical" evidence="1">
    <location>
        <begin position="6"/>
        <end position="26"/>
    </location>
</feature>
<reference evidence="2 3" key="1">
    <citation type="submission" date="2016-04" db="EMBL/GenBank/DDBJ databases">
        <title>Draft genome sequence of freshwater magnetotactic bacteria Magnetospirillum marisnigri SP-1 and Magnetospirillum moscoviense BB-1.</title>
        <authorList>
            <person name="Koziaeva V."/>
            <person name="Dziuba M.V."/>
            <person name="Ivanov T.M."/>
            <person name="Kuznetsov B."/>
            <person name="Grouzdev D.S."/>
        </authorList>
    </citation>
    <scope>NUCLEOTIDE SEQUENCE [LARGE SCALE GENOMIC DNA]</scope>
    <source>
        <strain evidence="2 3">SP-1</strain>
    </source>
</reference>
<protein>
    <submittedName>
        <fullName evidence="2">Uncharacterized protein</fullName>
    </submittedName>
</protein>
<organism evidence="2 3">
    <name type="scientific">Paramagnetospirillum marisnigri</name>
    <dbReference type="NCBI Taxonomy" id="1285242"/>
    <lineage>
        <taxon>Bacteria</taxon>
        <taxon>Pseudomonadati</taxon>
        <taxon>Pseudomonadota</taxon>
        <taxon>Alphaproteobacteria</taxon>
        <taxon>Rhodospirillales</taxon>
        <taxon>Magnetospirillaceae</taxon>
        <taxon>Paramagnetospirillum</taxon>
    </lineage>
</organism>
<dbReference type="RefSeq" id="WP_068491914.1">
    <property type="nucleotide sequence ID" value="NZ_LWQT01000049.1"/>
</dbReference>
<keyword evidence="3" id="KW-1185">Reference proteome</keyword>
<feature type="transmembrane region" description="Helical" evidence="1">
    <location>
        <begin position="47"/>
        <end position="68"/>
    </location>
</feature>
<keyword evidence="1" id="KW-0812">Transmembrane</keyword>
<sequence length="73" mass="7855">MTLRDLAMALVWGGAALLLAVLIHRFRRGAWSLEDEDVPHASLGQRLLFALALLLAAAGTALFIWSYLGHGVG</sequence>
<evidence type="ECO:0000313" key="2">
    <source>
        <dbReference type="EMBL" id="OAN50817.1"/>
    </source>
</evidence>
<evidence type="ECO:0000256" key="1">
    <source>
        <dbReference type="SAM" id="Phobius"/>
    </source>
</evidence>
<name>A0A178MRZ2_9PROT</name>
<comment type="caution">
    <text evidence="2">The sequence shown here is derived from an EMBL/GenBank/DDBJ whole genome shotgun (WGS) entry which is preliminary data.</text>
</comment>
<dbReference type="EMBL" id="LWQT01000049">
    <property type="protein sequence ID" value="OAN50817.1"/>
    <property type="molecule type" value="Genomic_DNA"/>
</dbReference>
<dbReference type="Proteomes" id="UP000078428">
    <property type="component" value="Unassembled WGS sequence"/>
</dbReference>
<accession>A0A178MRZ2</accession>
<dbReference type="STRING" id="1285242.A6A04_17100"/>
<gene>
    <name evidence="2" type="ORF">A6A04_17100</name>
</gene>
<proteinExistence type="predicted"/>
<dbReference type="AlphaFoldDB" id="A0A178MRZ2"/>
<evidence type="ECO:0000313" key="3">
    <source>
        <dbReference type="Proteomes" id="UP000078428"/>
    </source>
</evidence>
<keyword evidence="1" id="KW-0472">Membrane</keyword>
<keyword evidence="1" id="KW-1133">Transmembrane helix</keyword>